<dbReference type="Proteomes" id="UP000654304">
    <property type="component" value="Unassembled WGS sequence"/>
</dbReference>
<keyword evidence="2" id="KW-1185">Reference proteome</keyword>
<evidence type="ECO:0000313" key="2">
    <source>
        <dbReference type="Proteomes" id="UP000654304"/>
    </source>
</evidence>
<dbReference type="PANTHER" id="PTHR38474">
    <property type="entry name" value="SLR0299 PROTEIN"/>
    <property type="match status" value="1"/>
</dbReference>
<dbReference type="InterPro" id="IPR023213">
    <property type="entry name" value="CAT-like_dom_sf"/>
</dbReference>
<proteinExistence type="predicted"/>
<dbReference type="Pfam" id="PF00302">
    <property type="entry name" value="CAT"/>
    <property type="match status" value="1"/>
</dbReference>
<organism evidence="1 2">
    <name type="scientific">Undibacterium curvum</name>
    <dbReference type="NCBI Taxonomy" id="2762294"/>
    <lineage>
        <taxon>Bacteria</taxon>
        <taxon>Pseudomonadati</taxon>
        <taxon>Pseudomonadota</taxon>
        <taxon>Betaproteobacteria</taxon>
        <taxon>Burkholderiales</taxon>
        <taxon>Oxalobacteraceae</taxon>
        <taxon>Undibacterium</taxon>
    </lineage>
</organism>
<reference evidence="1 2" key="1">
    <citation type="submission" date="2020-08" db="EMBL/GenBank/DDBJ databases">
        <title>Novel species isolated from subtropical streams in China.</title>
        <authorList>
            <person name="Lu H."/>
        </authorList>
    </citation>
    <scope>NUCLEOTIDE SEQUENCE [LARGE SCALE GENOMIC DNA]</scope>
    <source>
        <strain evidence="1 2">CY22W</strain>
    </source>
</reference>
<accession>A0ABR7A9U9</accession>
<comment type="caution">
    <text evidence="1">The sequence shown here is derived from an EMBL/GenBank/DDBJ whole genome shotgun (WGS) entry which is preliminary data.</text>
</comment>
<dbReference type="SUPFAM" id="SSF52777">
    <property type="entry name" value="CoA-dependent acyltransferases"/>
    <property type="match status" value="1"/>
</dbReference>
<dbReference type="EMBL" id="JACOGD010000014">
    <property type="protein sequence ID" value="MBC3933644.1"/>
    <property type="molecule type" value="Genomic_DNA"/>
</dbReference>
<protein>
    <submittedName>
        <fullName evidence="1">Chloramphenicol acetyltransferase</fullName>
    </submittedName>
</protein>
<dbReference type="PANTHER" id="PTHR38474:SF1">
    <property type="entry name" value="SLR0299 PROTEIN"/>
    <property type="match status" value="1"/>
</dbReference>
<dbReference type="InterPro" id="IPR001707">
    <property type="entry name" value="Cmp_AcTrfase"/>
</dbReference>
<evidence type="ECO:0000313" key="1">
    <source>
        <dbReference type="EMBL" id="MBC3933644.1"/>
    </source>
</evidence>
<sequence length="211" mass="24228">MKTLIDISSWKRREHFAFFSGLHEPFHGIVADIPCTQARQFCRDNQISFFLFYLHRCLAAINQIPELRYRVQQEQVVLYQQIHANATIGRADHSFGFCPIDYQPAFSAFCEQAELSMARVKNSEGLCFTQECQRDDVIHFSAMPWIAFNGITHARHHDGKDSAPKVSVGKCVEKNGELVFPVAVFAHHGLADAYHIHQFFDAFTEQLRQLP</sequence>
<dbReference type="SMART" id="SM01059">
    <property type="entry name" value="CAT"/>
    <property type="match status" value="1"/>
</dbReference>
<dbReference type="Gene3D" id="3.30.559.10">
    <property type="entry name" value="Chloramphenicol acetyltransferase-like domain"/>
    <property type="match status" value="1"/>
</dbReference>
<dbReference type="RefSeq" id="WP_186905200.1">
    <property type="nucleotide sequence ID" value="NZ_JACOGD010000014.1"/>
</dbReference>
<gene>
    <name evidence="1" type="ORF">H8K43_18365</name>
</gene>
<name>A0ABR7A9U9_9BURK</name>